<evidence type="ECO:0000256" key="7">
    <source>
        <dbReference type="ARBA" id="ARBA00022807"/>
    </source>
</evidence>
<keyword evidence="4 8" id="KW-0645">Protease</keyword>
<dbReference type="EMBL" id="REGN01003685">
    <property type="protein sequence ID" value="RNA21354.1"/>
    <property type="molecule type" value="Genomic_DNA"/>
</dbReference>
<comment type="catalytic activity">
    <reaction evidence="1 8">
        <text>Thiol-dependent hydrolysis of ester, thioester, amide, peptide and isopeptide bonds formed by the C-terminal Gly of ubiquitin (a 76-residue protein attached to proteins as an intracellular targeting signal).</text>
        <dbReference type="EC" id="3.4.19.12"/>
    </reaction>
</comment>
<evidence type="ECO:0000256" key="8">
    <source>
        <dbReference type="RuleBase" id="RU367088"/>
    </source>
</evidence>
<dbReference type="Gene3D" id="1.10.238.10">
    <property type="entry name" value="EF-hand"/>
    <property type="match status" value="1"/>
</dbReference>
<comment type="similarity">
    <text evidence="3 8">Belongs to the MINDY deubiquitinase family. FAM188 subfamily.</text>
</comment>
<proteinExistence type="inferred from homology"/>
<name>A0A3M7RD63_BRAPC</name>
<dbReference type="InterPro" id="IPR002048">
    <property type="entry name" value="EF_hand_dom"/>
</dbReference>
<accession>A0A3M7RD63</accession>
<comment type="function">
    <text evidence="2 8">Hydrolase that can remove 'Lys-48'-linked conjugated ubiquitin from proteins.</text>
</comment>
<dbReference type="GO" id="GO:0005509">
    <property type="term" value="F:calcium ion binding"/>
    <property type="evidence" value="ECO:0007669"/>
    <property type="project" value="InterPro"/>
</dbReference>
<dbReference type="GO" id="GO:1990380">
    <property type="term" value="F:K48-linked deubiquitinase activity"/>
    <property type="evidence" value="ECO:0007669"/>
    <property type="project" value="UniProtKB-UniRule"/>
</dbReference>
<sequence length="473" mass="53758">MDSTKEYLDNEAQDKKLSSGVNFSSLAESKVLTSLIWGNNVKQDIFERWSQGLIFSNEKEPCALLQYSGGPCAVITAVQAYLLKELIFCAQCDTNWRKPEKNELNQHLTDSLLSIYINVSTEKTKYLLFYEPNDDAENAESNIENNSDESESSSKRAKLDYDAFIDKIKAYKFSTLNELKEKLATKIDSYKKNYGVLCFLYSLILTKGLDEIERELEESGESLIDPLHGHGSQCLTNLMLCGIATSNVFDGDKSLEGLSLKGIPNQSCIGFLTIMEYLRYCEVGWNLKNPKYPIWILASETHLTVFFSQVNTSIIKIIILKETSLVQKNESSRQTAIQNFKSFDPDDNGFVKSEDLESLMASLDLLTDKEYVDCVKLQLDTENLGIITQVAFLNEFYPESEQQIIPNEFNVYHYNGLARSNQENEVHFSEGKAKLIDFTDQPSLDLNSIKSCLQTKWPTIEIEWLDSRIPSLN</sequence>
<dbReference type="SUPFAM" id="SSF47473">
    <property type="entry name" value="EF-hand"/>
    <property type="match status" value="1"/>
</dbReference>
<evidence type="ECO:0000259" key="9">
    <source>
        <dbReference type="PROSITE" id="PS50222"/>
    </source>
</evidence>
<gene>
    <name evidence="10" type="ORF">BpHYR1_048404</name>
</gene>
<dbReference type="InterPro" id="IPR025257">
    <property type="entry name" value="MINDY-3/4_CD"/>
</dbReference>
<dbReference type="AlphaFoldDB" id="A0A3M7RD63"/>
<evidence type="ECO:0000313" key="10">
    <source>
        <dbReference type="EMBL" id="RNA21354.1"/>
    </source>
</evidence>
<dbReference type="OrthoDB" id="9981542at2759"/>
<dbReference type="PANTHER" id="PTHR12473:SF17">
    <property type="entry name" value="UBIQUITIN CARBOXYL-TERMINAL HYDROLASE MINDY-3"/>
    <property type="match status" value="1"/>
</dbReference>
<keyword evidence="11" id="KW-1185">Reference proteome</keyword>
<dbReference type="Proteomes" id="UP000276133">
    <property type="component" value="Unassembled WGS sequence"/>
</dbReference>
<dbReference type="Pfam" id="PF13898">
    <property type="entry name" value="MINDY-3_4_CD"/>
    <property type="match status" value="1"/>
</dbReference>
<dbReference type="GO" id="GO:0006508">
    <property type="term" value="P:proteolysis"/>
    <property type="evidence" value="ECO:0007669"/>
    <property type="project" value="UniProtKB-KW"/>
</dbReference>
<evidence type="ECO:0000256" key="1">
    <source>
        <dbReference type="ARBA" id="ARBA00000707"/>
    </source>
</evidence>
<keyword evidence="7 8" id="KW-0788">Thiol protease</keyword>
<reference evidence="10 11" key="1">
    <citation type="journal article" date="2018" name="Sci. Rep.">
        <title>Genomic signatures of local adaptation to the degree of environmental predictability in rotifers.</title>
        <authorList>
            <person name="Franch-Gras L."/>
            <person name="Hahn C."/>
            <person name="Garcia-Roger E.M."/>
            <person name="Carmona M.J."/>
            <person name="Serra M."/>
            <person name="Gomez A."/>
        </authorList>
    </citation>
    <scope>NUCLEOTIDE SEQUENCE [LARGE SCALE GENOMIC DNA]</scope>
    <source>
        <strain evidence="10">HYR1</strain>
    </source>
</reference>
<organism evidence="10 11">
    <name type="scientific">Brachionus plicatilis</name>
    <name type="common">Marine rotifer</name>
    <name type="synonym">Brachionus muelleri</name>
    <dbReference type="NCBI Taxonomy" id="10195"/>
    <lineage>
        <taxon>Eukaryota</taxon>
        <taxon>Metazoa</taxon>
        <taxon>Spiralia</taxon>
        <taxon>Gnathifera</taxon>
        <taxon>Rotifera</taxon>
        <taxon>Eurotatoria</taxon>
        <taxon>Monogononta</taxon>
        <taxon>Pseudotrocha</taxon>
        <taxon>Ploima</taxon>
        <taxon>Brachionidae</taxon>
        <taxon>Brachionus</taxon>
    </lineage>
</organism>
<dbReference type="InterPro" id="IPR011992">
    <property type="entry name" value="EF-hand-dom_pair"/>
</dbReference>
<dbReference type="PROSITE" id="PS50222">
    <property type="entry name" value="EF_HAND_2"/>
    <property type="match status" value="1"/>
</dbReference>
<dbReference type="GO" id="GO:0004843">
    <property type="term" value="F:cysteine-type deubiquitinase activity"/>
    <property type="evidence" value="ECO:0007669"/>
    <property type="project" value="UniProtKB-UniRule"/>
</dbReference>
<evidence type="ECO:0000256" key="2">
    <source>
        <dbReference type="ARBA" id="ARBA00002107"/>
    </source>
</evidence>
<feature type="domain" description="EF-hand" evidence="9">
    <location>
        <begin position="331"/>
        <end position="366"/>
    </location>
</feature>
<dbReference type="EC" id="3.4.19.12" evidence="8"/>
<dbReference type="InterPro" id="IPR039785">
    <property type="entry name" value="MINY3/4"/>
</dbReference>
<evidence type="ECO:0000256" key="5">
    <source>
        <dbReference type="ARBA" id="ARBA00022786"/>
    </source>
</evidence>
<keyword evidence="6 8" id="KW-0378">Hydrolase</keyword>
<evidence type="ECO:0000256" key="3">
    <source>
        <dbReference type="ARBA" id="ARBA00011074"/>
    </source>
</evidence>
<dbReference type="PANTHER" id="PTHR12473">
    <property type="entry name" value="UBIQUITIN CARBOXYL-TERMINAL HYDROLASE MINDY-4-RELATED"/>
    <property type="match status" value="1"/>
</dbReference>
<comment type="caution">
    <text evidence="10">The sequence shown here is derived from an EMBL/GenBank/DDBJ whole genome shotgun (WGS) entry which is preliminary data.</text>
</comment>
<keyword evidence="5 8" id="KW-0833">Ubl conjugation pathway</keyword>
<evidence type="ECO:0000313" key="11">
    <source>
        <dbReference type="Proteomes" id="UP000276133"/>
    </source>
</evidence>
<dbReference type="SMART" id="SM01174">
    <property type="entry name" value="DUF4205"/>
    <property type="match status" value="1"/>
</dbReference>
<protein>
    <recommendedName>
        <fullName evidence="8">Ubiquitin carboxyl-terminal hydrolase MINDY</fullName>
        <ecNumber evidence="8">3.4.19.12</ecNumber>
    </recommendedName>
</protein>
<evidence type="ECO:0000256" key="4">
    <source>
        <dbReference type="ARBA" id="ARBA00022670"/>
    </source>
</evidence>
<dbReference type="GO" id="GO:0071108">
    <property type="term" value="P:protein K48-linked deubiquitination"/>
    <property type="evidence" value="ECO:0007669"/>
    <property type="project" value="InterPro"/>
</dbReference>
<evidence type="ECO:0000256" key="6">
    <source>
        <dbReference type="ARBA" id="ARBA00022801"/>
    </source>
</evidence>